<feature type="compositionally biased region" description="Pro residues" evidence="1">
    <location>
        <begin position="105"/>
        <end position="116"/>
    </location>
</feature>
<proteinExistence type="predicted"/>
<protein>
    <submittedName>
        <fullName evidence="2">Uncharacterized protein</fullName>
    </submittedName>
</protein>
<dbReference type="Proteomes" id="UP000036893">
    <property type="component" value="Unassembled WGS sequence"/>
</dbReference>
<dbReference type="EMBL" id="BBXM02000001">
    <property type="protein sequence ID" value="GIC85400.1"/>
    <property type="molecule type" value="Genomic_DNA"/>
</dbReference>
<evidence type="ECO:0000313" key="3">
    <source>
        <dbReference type="Proteomes" id="UP000036893"/>
    </source>
</evidence>
<accession>A0A8E0QJD7</accession>
<dbReference type="AlphaFoldDB" id="A0A8E0QJD7"/>
<comment type="caution">
    <text evidence="2">The sequence shown here is derived from an EMBL/GenBank/DDBJ whole genome shotgun (WGS) entry which is preliminary data.</text>
</comment>
<name>A0A8E0QJD7_9EURO</name>
<gene>
    <name evidence="2" type="ORF">Aud_001231</name>
</gene>
<dbReference type="RefSeq" id="XP_043142666.1">
    <property type="nucleotide sequence ID" value="XM_043286731.1"/>
</dbReference>
<sequence>MTHPAALDLISLETFHDGLVVLCEGALPDHHLLNAGFLVDLQRVWEASLTLLDAEGSVVPVNFDVSEGPMIPRNTYRSKILAFFESLKAIQMPRIEEPAALASATPPPPPPPPPPAAAAVAAAPAPAPASKKRERCGECGNFHKGDCCGRRHIGDCPPAPAASAVSPPVTVVYNVYDGVVNSFCPPPTTSLLEFLALIDQLKRRTLIIKVMLHPEHNIAARKFDSLITLELDSMGVLEEVDPLGSASTKSMGRTRYYVR</sequence>
<reference evidence="2" key="1">
    <citation type="journal article" date="2015" name="Genome Announc.">
        <title>Draft Genome Sequence of the Pathogenic Filamentous Fungus Aspergillus udagawae Strain IFM 46973T.</title>
        <authorList>
            <person name="Kusuya Y."/>
            <person name="Takahashi-Nakaguchi A."/>
            <person name="Takahashi H."/>
            <person name="Yaguchi T."/>
        </authorList>
    </citation>
    <scope>NUCLEOTIDE SEQUENCE</scope>
    <source>
        <strain evidence="2">IFM 46973</strain>
    </source>
</reference>
<organism evidence="2 3">
    <name type="scientific">Aspergillus udagawae</name>
    <dbReference type="NCBI Taxonomy" id="91492"/>
    <lineage>
        <taxon>Eukaryota</taxon>
        <taxon>Fungi</taxon>
        <taxon>Dikarya</taxon>
        <taxon>Ascomycota</taxon>
        <taxon>Pezizomycotina</taxon>
        <taxon>Eurotiomycetes</taxon>
        <taxon>Eurotiomycetidae</taxon>
        <taxon>Eurotiales</taxon>
        <taxon>Aspergillaceae</taxon>
        <taxon>Aspergillus</taxon>
        <taxon>Aspergillus subgen. Fumigati</taxon>
    </lineage>
</organism>
<feature type="region of interest" description="Disordered" evidence="1">
    <location>
        <begin position="100"/>
        <end position="124"/>
    </location>
</feature>
<reference evidence="2" key="2">
    <citation type="submission" date="2021-01" db="EMBL/GenBank/DDBJ databases">
        <title>Pan-genome distribution and transcriptional activeness of fungal secondary metabolism genes in Aspergillus section Fumigati.</title>
        <authorList>
            <person name="Takahashi H."/>
            <person name="Umemura M."/>
            <person name="Ninomiya A."/>
            <person name="Kusuya Y."/>
            <person name="Urayama S."/>
            <person name="Shimizu M."/>
            <person name="Watanabe A."/>
            <person name="Kamei K."/>
            <person name="Yaguchi T."/>
            <person name="Hagiwara D."/>
        </authorList>
    </citation>
    <scope>NUCLEOTIDE SEQUENCE</scope>
    <source>
        <strain evidence="2">IFM 46973</strain>
    </source>
</reference>
<evidence type="ECO:0000256" key="1">
    <source>
        <dbReference type="SAM" id="MobiDB-lite"/>
    </source>
</evidence>
<evidence type="ECO:0000313" key="2">
    <source>
        <dbReference type="EMBL" id="GIC85400.1"/>
    </source>
</evidence>
<dbReference type="GeneID" id="66988707"/>